<dbReference type="SUPFAM" id="SSF102114">
    <property type="entry name" value="Radical SAM enzymes"/>
    <property type="match status" value="1"/>
</dbReference>
<evidence type="ECO:0000256" key="6">
    <source>
        <dbReference type="ARBA" id="ARBA00023014"/>
    </source>
</evidence>
<dbReference type="SFLD" id="SFLDF00301">
    <property type="entry name" value="2-iminoacetate_synthase_(ThiH)"/>
    <property type="match status" value="1"/>
</dbReference>
<dbReference type="Proteomes" id="UP000475117">
    <property type="component" value="Chromosome"/>
</dbReference>
<dbReference type="PANTHER" id="PTHR43583">
    <property type="entry name" value="2-IMINOACETATE SYNTHASE"/>
    <property type="match status" value="1"/>
</dbReference>
<dbReference type="KEGG" id="soa:G3M56_007785"/>
<dbReference type="InterPro" id="IPR007197">
    <property type="entry name" value="rSAM"/>
</dbReference>
<dbReference type="RefSeq" id="WP_164361761.1">
    <property type="nucleotide sequence ID" value="NZ_CP066776.1"/>
</dbReference>
<dbReference type="SFLD" id="SFLDS00029">
    <property type="entry name" value="Radical_SAM"/>
    <property type="match status" value="1"/>
</dbReference>
<evidence type="ECO:0000313" key="8">
    <source>
        <dbReference type="EMBL" id="QQL43797.1"/>
    </source>
</evidence>
<gene>
    <name evidence="8" type="primary">thiH</name>
    <name evidence="8" type="ORF">G3M56_007785</name>
</gene>
<dbReference type="InterPro" id="IPR034428">
    <property type="entry name" value="ThiH/NoCL/HydG-like"/>
</dbReference>
<name>A0A6B3L8G2_9BACT</name>
<dbReference type="Pfam" id="PF04055">
    <property type="entry name" value="Radical_SAM"/>
    <property type="match status" value="1"/>
</dbReference>
<evidence type="ECO:0000256" key="1">
    <source>
        <dbReference type="ARBA" id="ARBA00001966"/>
    </source>
</evidence>
<evidence type="ECO:0000256" key="3">
    <source>
        <dbReference type="ARBA" id="ARBA00022691"/>
    </source>
</evidence>
<keyword evidence="4" id="KW-0479">Metal-binding</keyword>
<dbReference type="SFLD" id="SFLDG01081">
    <property type="entry name" value="cleavage_of_the_Ca-Cb_bond_in"/>
    <property type="match status" value="1"/>
</dbReference>
<dbReference type="NCBIfam" id="TIGR02351">
    <property type="entry name" value="thiH"/>
    <property type="match status" value="1"/>
</dbReference>
<dbReference type="AlphaFoldDB" id="A0A6B3L8G2"/>
<sequence>MSFSEAFRNEAALRNQPRVRKFASLVAPVDAAGLEQMAGESMRLTQRHFGKAIRLFAPLYVSNECINNCRYCGFSRDNPILRVTLGIDHVVREAKHLAARGFRSVLLVAGEHPKFVDEGYLQECIRAIRGFIPTVAIEVGPMADHQYSQIVEAGGEGLVVYQETYNRETYEYLHTAGPKKNFDWRLDCPERAYAGGFRRIGVGALFGLSEWREEAIRLAMHLDYLSRKCWKANFTISFPRLRPHAGEDSFQPNPDFTLDDRALVQLVCAFRLCFPEVGIVLSTREPAALRDAMIPLGVTSMSAGVCTDPGGYTGQAADDLHLTVKGRRVELEAKQKSECSRATEQFGIADERSAEEVAAAVRDAGYEPVWKDWDEAILNENPAHLVNV</sequence>
<dbReference type="Pfam" id="PF06968">
    <property type="entry name" value="BATS"/>
    <property type="match status" value="1"/>
</dbReference>
<dbReference type="PANTHER" id="PTHR43583:SF1">
    <property type="entry name" value="2-IMINOACETATE SYNTHASE"/>
    <property type="match status" value="1"/>
</dbReference>
<dbReference type="InterPro" id="IPR013785">
    <property type="entry name" value="Aldolase_TIM"/>
</dbReference>
<protein>
    <submittedName>
        <fullName evidence="8">2-iminoacetate synthase ThiH</fullName>
        <ecNumber evidence="8">4.1.99.19</ecNumber>
    </submittedName>
</protein>
<evidence type="ECO:0000256" key="2">
    <source>
        <dbReference type="ARBA" id="ARBA00022485"/>
    </source>
</evidence>
<keyword evidence="6" id="KW-0411">Iron-sulfur</keyword>
<proteinExistence type="predicted"/>
<evidence type="ECO:0000259" key="7">
    <source>
        <dbReference type="PROSITE" id="PS51918"/>
    </source>
</evidence>
<dbReference type="EC" id="4.1.99.19" evidence="8"/>
<dbReference type="Gene3D" id="3.20.20.70">
    <property type="entry name" value="Aldolase class I"/>
    <property type="match status" value="1"/>
</dbReference>
<dbReference type="InterPro" id="IPR058240">
    <property type="entry name" value="rSAM_sf"/>
</dbReference>
<dbReference type="SMART" id="SM00876">
    <property type="entry name" value="BATS"/>
    <property type="match status" value="1"/>
</dbReference>
<feature type="domain" description="Radical SAM core" evidence="7">
    <location>
        <begin position="51"/>
        <end position="284"/>
    </location>
</feature>
<dbReference type="CDD" id="cd01335">
    <property type="entry name" value="Radical_SAM"/>
    <property type="match status" value="1"/>
</dbReference>
<dbReference type="GO" id="GO:0036355">
    <property type="term" value="F:2-iminoacetate synthase activity"/>
    <property type="evidence" value="ECO:0007669"/>
    <property type="project" value="UniProtKB-EC"/>
</dbReference>
<comment type="cofactor">
    <cofactor evidence="1">
        <name>[4Fe-4S] cluster</name>
        <dbReference type="ChEBI" id="CHEBI:49883"/>
    </cofactor>
</comment>
<dbReference type="PROSITE" id="PS51918">
    <property type="entry name" value="RADICAL_SAM"/>
    <property type="match status" value="1"/>
</dbReference>
<evidence type="ECO:0000256" key="4">
    <source>
        <dbReference type="ARBA" id="ARBA00022723"/>
    </source>
</evidence>
<keyword evidence="3" id="KW-0949">S-adenosyl-L-methionine</keyword>
<dbReference type="GO" id="GO:0005506">
    <property type="term" value="F:iron ion binding"/>
    <property type="evidence" value="ECO:0007669"/>
    <property type="project" value="InterPro"/>
</dbReference>
<keyword evidence="2" id="KW-0004">4Fe-4S</keyword>
<dbReference type="InterPro" id="IPR012726">
    <property type="entry name" value="ThiH"/>
</dbReference>
<dbReference type="SFLD" id="SFLDG01060">
    <property type="entry name" value="BATS_domain_containing"/>
    <property type="match status" value="1"/>
</dbReference>
<keyword evidence="9" id="KW-1185">Reference proteome</keyword>
<reference evidence="8 9" key="1">
    <citation type="submission" date="2020-12" db="EMBL/GenBank/DDBJ databases">
        <title>Sulforoseuscoccus oceanibium gen. nov., sp. nov., a representative of the phylum Verrucomicrobia with special cytoplasmic membrane, and proposal of Sulforoseuscoccusaceae fam. nov.</title>
        <authorList>
            <person name="Xi F."/>
        </authorList>
    </citation>
    <scope>NUCLEOTIDE SEQUENCE [LARGE SCALE GENOMIC DNA]</scope>
    <source>
        <strain evidence="8 9">T37</strain>
    </source>
</reference>
<evidence type="ECO:0000313" key="9">
    <source>
        <dbReference type="Proteomes" id="UP000475117"/>
    </source>
</evidence>
<keyword evidence="8" id="KW-0456">Lyase</keyword>
<dbReference type="GO" id="GO:0051539">
    <property type="term" value="F:4 iron, 4 sulfur cluster binding"/>
    <property type="evidence" value="ECO:0007669"/>
    <property type="project" value="UniProtKB-KW"/>
</dbReference>
<keyword evidence="5" id="KW-0408">Iron</keyword>
<dbReference type="EMBL" id="CP066776">
    <property type="protein sequence ID" value="QQL43797.1"/>
    <property type="molecule type" value="Genomic_DNA"/>
</dbReference>
<organism evidence="8 9">
    <name type="scientific">Sulfuriroseicoccus oceanibius</name>
    <dbReference type="NCBI Taxonomy" id="2707525"/>
    <lineage>
        <taxon>Bacteria</taxon>
        <taxon>Pseudomonadati</taxon>
        <taxon>Verrucomicrobiota</taxon>
        <taxon>Verrucomicrobiia</taxon>
        <taxon>Verrucomicrobiales</taxon>
        <taxon>Verrucomicrobiaceae</taxon>
        <taxon>Sulfuriroseicoccus</taxon>
    </lineage>
</organism>
<evidence type="ECO:0000256" key="5">
    <source>
        <dbReference type="ARBA" id="ARBA00023004"/>
    </source>
</evidence>
<dbReference type="InterPro" id="IPR010722">
    <property type="entry name" value="BATS_dom"/>
</dbReference>
<accession>A0A6B3L8G2</accession>